<dbReference type="Gene3D" id="3.40.718.10">
    <property type="entry name" value="Isopropylmalate Dehydrogenase"/>
    <property type="match status" value="1"/>
</dbReference>
<protein>
    <submittedName>
        <fullName evidence="4">NAD-dependent isocitrate dehydrogenase</fullName>
        <ecNumber evidence="4">1.1.1.41</ecNumber>
    </submittedName>
</protein>
<dbReference type="Proteomes" id="UP001341840">
    <property type="component" value="Unassembled WGS sequence"/>
</dbReference>
<name>A0ABU6QAC7_9FABA</name>
<keyword evidence="2" id="KW-0816">Tricarboxylic acid cycle</keyword>
<dbReference type="PANTHER" id="PTHR11835">
    <property type="entry name" value="DECARBOXYLATING DEHYDROGENASES-ISOCITRATE, ISOPROPYLMALATE, TARTRATE"/>
    <property type="match status" value="1"/>
</dbReference>
<evidence type="ECO:0000256" key="1">
    <source>
        <dbReference type="ARBA" id="ARBA00007769"/>
    </source>
</evidence>
<dbReference type="Pfam" id="PF00180">
    <property type="entry name" value="Iso_dh"/>
    <property type="match status" value="1"/>
</dbReference>
<keyword evidence="5" id="KW-1185">Reference proteome</keyword>
<keyword evidence="4" id="KW-0560">Oxidoreductase</keyword>
<dbReference type="SUPFAM" id="SSF53659">
    <property type="entry name" value="Isocitrate/Isopropylmalate dehydrogenase-like"/>
    <property type="match status" value="1"/>
</dbReference>
<feature type="domain" description="Isopropylmalate dehydrogenase-like" evidence="3">
    <location>
        <begin position="36"/>
        <end position="106"/>
    </location>
</feature>
<dbReference type="EMBL" id="JASCZI010000110">
    <property type="protein sequence ID" value="MED6108849.1"/>
    <property type="molecule type" value="Genomic_DNA"/>
</dbReference>
<evidence type="ECO:0000256" key="2">
    <source>
        <dbReference type="ARBA" id="ARBA00022532"/>
    </source>
</evidence>
<dbReference type="GO" id="GO:0004449">
    <property type="term" value="F:isocitrate dehydrogenase (NAD+) activity"/>
    <property type="evidence" value="ECO:0007669"/>
    <property type="project" value="UniProtKB-EC"/>
</dbReference>
<comment type="caution">
    <text evidence="4">The sequence shown here is derived from an EMBL/GenBank/DDBJ whole genome shotgun (WGS) entry which is preliminary data.</text>
</comment>
<dbReference type="EC" id="1.1.1.41" evidence="4"/>
<reference evidence="4 5" key="1">
    <citation type="journal article" date="2023" name="Plants (Basel)">
        <title>Bridging the Gap: Combining Genomics and Transcriptomics Approaches to Understand Stylosanthes scabra, an Orphan Legume from the Brazilian Caatinga.</title>
        <authorList>
            <person name="Ferreira-Neto J.R.C."/>
            <person name="da Silva M.D."/>
            <person name="Binneck E."/>
            <person name="de Melo N.F."/>
            <person name="da Silva R.H."/>
            <person name="de Melo A.L.T.M."/>
            <person name="Pandolfi V."/>
            <person name="Bustamante F.O."/>
            <person name="Brasileiro-Vidal A.C."/>
            <person name="Benko-Iseppon A.M."/>
        </authorList>
    </citation>
    <scope>NUCLEOTIDE SEQUENCE [LARGE SCALE GENOMIC DNA]</scope>
    <source>
        <tissue evidence="4">Leaves</tissue>
    </source>
</reference>
<dbReference type="PANTHER" id="PTHR11835:SF42">
    <property type="entry name" value="ISOCITRATE DEHYDROGENASE [NAD] SUBUNIT BETA, MITOCHONDRIAL"/>
    <property type="match status" value="1"/>
</dbReference>
<gene>
    <name evidence="4" type="primary">IDH2</name>
    <name evidence="4" type="ORF">PIB30_028049</name>
</gene>
<evidence type="ECO:0000259" key="3">
    <source>
        <dbReference type="Pfam" id="PF00180"/>
    </source>
</evidence>
<comment type="similarity">
    <text evidence="1">Belongs to the isocitrate and isopropylmalate dehydrogenases family.</text>
</comment>
<evidence type="ECO:0000313" key="4">
    <source>
        <dbReference type="EMBL" id="MED6108849.1"/>
    </source>
</evidence>
<organism evidence="4 5">
    <name type="scientific">Stylosanthes scabra</name>
    <dbReference type="NCBI Taxonomy" id="79078"/>
    <lineage>
        <taxon>Eukaryota</taxon>
        <taxon>Viridiplantae</taxon>
        <taxon>Streptophyta</taxon>
        <taxon>Embryophyta</taxon>
        <taxon>Tracheophyta</taxon>
        <taxon>Spermatophyta</taxon>
        <taxon>Magnoliopsida</taxon>
        <taxon>eudicotyledons</taxon>
        <taxon>Gunneridae</taxon>
        <taxon>Pentapetalae</taxon>
        <taxon>rosids</taxon>
        <taxon>fabids</taxon>
        <taxon>Fabales</taxon>
        <taxon>Fabaceae</taxon>
        <taxon>Papilionoideae</taxon>
        <taxon>50 kb inversion clade</taxon>
        <taxon>dalbergioids sensu lato</taxon>
        <taxon>Dalbergieae</taxon>
        <taxon>Pterocarpus clade</taxon>
        <taxon>Stylosanthes</taxon>
    </lineage>
</organism>
<proteinExistence type="inferred from homology"/>
<sequence length="140" mass="15667">MAWAAQSSSTILKPFLATRINQSRSVTYMPRPSVIESLKVVTKLCSKLVAKYAFEYACLNIRKTVTVVHKANIMKLAGGLFLESCQEFATKYPIIKYKKIIVDNCWLSPNLYGNLIANTTEGIAVVLVSCQEVRLLFTEV</sequence>
<evidence type="ECO:0000313" key="5">
    <source>
        <dbReference type="Proteomes" id="UP001341840"/>
    </source>
</evidence>
<accession>A0ABU6QAC7</accession>
<dbReference type="InterPro" id="IPR024084">
    <property type="entry name" value="IsoPropMal-DH-like_dom"/>
</dbReference>